<dbReference type="Pfam" id="PF00149">
    <property type="entry name" value="Metallophos"/>
    <property type="match status" value="1"/>
</dbReference>
<dbReference type="Pfam" id="PF13692">
    <property type="entry name" value="Glyco_trans_1_4"/>
    <property type="match status" value="1"/>
</dbReference>
<proteinExistence type="predicted"/>
<name>A0ABW2L3I5_9BACT</name>
<reference evidence="4" key="1">
    <citation type="journal article" date="2019" name="Int. J. Syst. Evol. Microbiol.">
        <title>The Global Catalogue of Microorganisms (GCM) 10K type strain sequencing project: providing services to taxonomists for standard genome sequencing and annotation.</title>
        <authorList>
            <consortium name="The Broad Institute Genomics Platform"/>
            <consortium name="The Broad Institute Genome Sequencing Center for Infectious Disease"/>
            <person name="Wu L."/>
            <person name="Ma J."/>
        </authorList>
    </citation>
    <scope>NUCLEOTIDE SEQUENCE [LARGE SCALE GENOMIC DNA]</scope>
    <source>
        <strain evidence="4">CGMCC 4.1467</strain>
    </source>
</reference>
<dbReference type="EC" id="2.4.-.-" evidence="3"/>
<dbReference type="Gene3D" id="3.60.21.10">
    <property type="match status" value="1"/>
</dbReference>
<evidence type="ECO:0000259" key="2">
    <source>
        <dbReference type="Pfam" id="PF13439"/>
    </source>
</evidence>
<dbReference type="InterPro" id="IPR050194">
    <property type="entry name" value="Glycosyltransferase_grp1"/>
</dbReference>
<feature type="domain" description="Calcineurin-like phosphoesterase" evidence="1">
    <location>
        <begin position="388"/>
        <end position="587"/>
    </location>
</feature>
<dbReference type="Gene3D" id="3.40.50.2000">
    <property type="entry name" value="Glycogen Phosphorylase B"/>
    <property type="match status" value="2"/>
</dbReference>
<dbReference type="PANTHER" id="PTHR45947">
    <property type="entry name" value="SULFOQUINOVOSYL TRANSFERASE SQD2"/>
    <property type="match status" value="1"/>
</dbReference>
<dbReference type="Pfam" id="PF13439">
    <property type="entry name" value="Glyco_transf_4"/>
    <property type="match status" value="1"/>
</dbReference>
<sequence length="647" mass="73360">MRIDIITDTYAPDVNGVAMTIGRLVEGLRGRGHLVHVIRSGEDSSASTGQTSTRFLRMPGYKEVRIGLPRPVKFRKRWNRKRPDVVYVATESPMGLSALQAAQSLGIPSIAGFHTCFHEYLEQYRLGSLKSPMLGWLRKIHELANVTMTPSEDVARTLRQHDFKNVEVMGRGVDSELFHPDKRNAELRREWGADDETPVYLLVGRVAPEKNLEMGLEAFSKIRETHPKVRCVVVGDGPLRKRLEERFSDVHFAGVRSGDDLAQHYASADVLLFPSETETFGNVLLEGMASGLVTVSYDYAASRIHVVDGRNGLKASKGDEQEFRRRAEAASKICSWKDVRREARSHAEEHGWTTIIDIFESALEKTAGRFGTPKSPDKGKRLLHFESLFLSDLHLGTPEAKTTELLDFLKHCRCKTLYLNGDIIDGWALKRGTSWSKRHTRVIRAILRKSEKEGTKVIYLRGNHDDILDRFFPMNFGPIELKRDAIHTGLDGKRYLVIHGDGFDAVSTRFRWLAVLGAFGYDSLLKINRVYNHYRKWRGKGYYSVSKKIKEKVKGAVSFISQYEEQLIELAEKRGCDGIICGHIHTPEDKLMGNIRYLNSGDWVENMSCVVEHKDGRIEVLYYQDFLTRLGEIGRQSLLQAVVSEVA</sequence>
<evidence type="ECO:0000313" key="3">
    <source>
        <dbReference type="EMBL" id="MFC7336892.1"/>
    </source>
</evidence>
<comment type="caution">
    <text evidence="3">The sequence shown here is derived from an EMBL/GenBank/DDBJ whole genome shotgun (WGS) entry which is preliminary data.</text>
</comment>
<dbReference type="PANTHER" id="PTHR45947:SF3">
    <property type="entry name" value="SULFOQUINOVOSYL TRANSFERASE SQD2"/>
    <property type="match status" value="1"/>
</dbReference>
<dbReference type="CDD" id="cd03814">
    <property type="entry name" value="GT4-like"/>
    <property type="match status" value="1"/>
</dbReference>
<keyword evidence="4" id="KW-1185">Reference proteome</keyword>
<dbReference type="RefSeq" id="WP_379710690.1">
    <property type="nucleotide sequence ID" value="NZ_JBHTBS010000003.1"/>
</dbReference>
<dbReference type="SUPFAM" id="SSF53756">
    <property type="entry name" value="UDP-Glycosyltransferase/glycogen phosphorylase"/>
    <property type="match status" value="1"/>
</dbReference>
<dbReference type="EMBL" id="JBHTBS010000003">
    <property type="protein sequence ID" value="MFC7336892.1"/>
    <property type="molecule type" value="Genomic_DNA"/>
</dbReference>
<dbReference type="GO" id="GO:0016757">
    <property type="term" value="F:glycosyltransferase activity"/>
    <property type="evidence" value="ECO:0007669"/>
    <property type="project" value="UniProtKB-KW"/>
</dbReference>
<dbReference type="SUPFAM" id="SSF56300">
    <property type="entry name" value="Metallo-dependent phosphatases"/>
    <property type="match status" value="1"/>
</dbReference>
<dbReference type="CDD" id="cd07398">
    <property type="entry name" value="MPP_YbbF-LpxH"/>
    <property type="match status" value="1"/>
</dbReference>
<protein>
    <submittedName>
        <fullName evidence="3">Glycosyltransferase</fullName>
        <ecNumber evidence="3">2.4.-.-</ecNumber>
    </submittedName>
</protein>
<evidence type="ECO:0000313" key="4">
    <source>
        <dbReference type="Proteomes" id="UP001596472"/>
    </source>
</evidence>
<feature type="domain" description="Glycosyltransferase subfamily 4-like N-terminal" evidence="2">
    <location>
        <begin position="14"/>
        <end position="176"/>
    </location>
</feature>
<organism evidence="3 4">
    <name type="scientific">Haloferula chungangensis</name>
    <dbReference type="NCBI Taxonomy" id="1048331"/>
    <lineage>
        <taxon>Bacteria</taxon>
        <taxon>Pseudomonadati</taxon>
        <taxon>Verrucomicrobiota</taxon>
        <taxon>Verrucomicrobiia</taxon>
        <taxon>Verrucomicrobiales</taxon>
        <taxon>Verrucomicrobiaceae</taxon>
        <taxon>Haloferula</taxon>
    </lineage>
</organism>
<keyword evidence="3" id="KW-0328">Glycosyltransferase</keyword>
<dbReference type="InterPro" id="IPR004843">
    <property type="entry name" value="Calcineurin-like_PHP"/>
</dbReference>
<gene>
    <name evidence="3" type="ORF">ACFQY0_06865</name>
</gene>
<dbReference type="Proteomes" id="UP001596472">
    <property type="component" value="Unassembled WGS sequence"/>
</dbReference>
<dbReference type="InterPro" id="IPR029052">
    <property type="entry name" value="Metallo-depent_PP-like"/>
</dbReference>
<dbReference type="InterPro" id="IPR028098">
    <property type="entry name" value="Glyco_trans_4-like_N"/>
</dbReference>
<accession>A0ABW2L3I5</accession>
<keyword evidence="3" id="KW-0808">Transferase</keyword>
<evidence type="ECO:0000259" key="1">
    <source>
        <dbReference type="Pfam" id="PF00149"/>
    </source>
</evidence>